<dbReference type="InterPro" id="IPR025502">
    <property type="entry name" value="TldD"/>
</dbReference>
<gene>
    <name evidence="8" type="ORF">SAMN06265339_1539</name>
</gene>
<proteinExistence type="inferred from homology"/>
<dbReference type="EMBL" id="FXUB01000005">
    <property type="protein sequence ID" value="SMP17563.1"/>
    <property type="molecule type" value="Genomic_DNA"/>
</dbReference>
<dbReference type="InterPro" id="IPR036059">
    <property type="entry name" value="TldD/PmbA_sf"/>
</dbReference>
<dbReference type="PANTHER" id="PTHR30624:SF4">
    <property type="entry name" value="METALLOPROTEASE TLDD"/>
    <property type="match status" value="1"/>
</dbReference>
<organism evidence="8 9">
    <name type="scientific">Desulfurobacterium pacificum</name>
    <dbReference type="NCBI Taxonomy" id="240166"/>
    <lineage>
        <taxon>Bacteria</taxon>
        <taxon>Pseudomonadati</taxon>
        <taxon>Aquificota</taxon>
        <taxon>Aquificia</taxon>
        <taxon>Desulfurobacteriales</taxon>
        <taxon>Desulfurobacteriaceae</taxon>
        <taxon>Desulfurobacterium</taxon>
    </lineage>
</organism>
<comment type="caution">
    <text evidence="8">The sequence shown here is derived from an EMBL/GenBank/DDBJ whole genome shotgun (WGS) entry which is preliminary data.</text>
</comment>
<evidence type="ECO:0000256" key="1">
    <source>
        <dbReference type="ARBA" id="ARBA00005836"/>
    </source>
</evidence>
<dbReference type="Pfam" id="PF01523">
    <property type="entry name" value="PmbA_TldD_1st"/>
    <property type="match status" value="1"/>
</dbReference>
<evidence type="ECO:0000256" key="3">
    <source>
        <dbReference type="ARBA" id="ARBA00022801"/>
    </source>
</evidence>
<comment type="similarity">
    <text evidence="1">Belongs to the peptidase U62 family.</text>
</comment>
<feature type="domain" description="Metalloprotease TldD/E N-terminal" evidence="5">
    <location>
        <begin position="25"/>
        <end position="88"/>
    </location>
</feature>
<dbReference type="Gene3D" id="3.30.2290.10">
    <property type="entry name" value="PmbA/TldD superfamily"/>
    <property type="match status" value="1"/>
</dbReference>
<feature type="domain" description="Metalloprotease TldD/E C-terminal" evidence="6">
    <location>
        <begin position="228"/>
        <end position="459"/>
    </location>
</feature>
<dbReference type="Proteomes" id="UP001157911">
    <property type="component" value="Unassembled WGS sequence"/>
</dbReference>
<dbReference type="PIRSF" id="PIRSF004919">
    <property type="entry name" value="TldD"/>
    <property type="match status" value="1"/>
</dbReference>
<keyword evidence="3" id="KW-0378">Hydrolase</keyword>
<dbReference type="InterPro" id="IPR035068">
    <property type="entry name" value="TldD/PmbA_N"/>
</dbReference>
<protein>
    <submittedName>
        <fullName evidence="8">TldD protein</fullName>
    </submittedName>
</protein>
<name>A0ABY1NTI7_9BACT</name>
<dbReference type="InterPro" id="IPR002510">
    <property type="entry name" value="Metalloprtase-TldD/E_N"/>
</dbReference>
<feature type="domain" description="Metalloprotease TldD/E central" evidence="7">
    <location>
        <begin position="115"/>
        <end position="220"/>
    </location>
</feature>
<dbReference type="InterPro" id="IPR051463">
    <property type="entry name" value="Peptidase_U62_metallo"/>
</dbReference>
<evidence type="ECO:0000259" key="5">
    <source>
        <dbReference type="Pfam" id="PF01523"/>
    </source>
</evidence>
<evidence type="ECO:0000256" key="2">
    <source>
        <dbReference type="ARBA" id="ARBA00022670"/>
    </source>
</evidence>
<dbReference type="InterPro" id="IPR045569">
    <property type="entry name" value="Metalloprtase-TldD/E_C"/>
</dbReference>
<keyword evidence="4" id="KW-0482">Metalloprotease</keyword>
<evidence type="ECO:0000259" key="7">
    <source>
        <dbReference type="Pfam" id="PF19290"/>
    </source>
</evidence>
<keyword evidence="2" id="KW-0645">Protease</keyword>
<dbReference type="RefSeq" id="WP_283400985.1">
    <property type="nucleotide sequence ID" value="NZ_FXUB01000005.1"/>
</dbReference>
<evidence type="ECO:0000259" key="6">
    <source>
        <dbReference type="Pfam" id="PF19289"/>
    </source>
</evidence>
<dbReference type="Pfam" id="PF19290">
    <property type="entry name" value="PmbA_TldD_2nd"/>
    <property type="match status" value="1"/>
</dbReference>
<evidence type="ECO:0000313" key="9">
    <source>
        <dbReference type="Proteomes" id="UP001157911"/>
    </source>
</evidence>
<dbReference type="PANTHER" id="PTHR30624">
    <property type="entry name" value="UNCHARACTERIZED PROTEIN TLDD AND PMBA"/>
    <property type="match status" value="1"/>
</dbReference>
<dbReference type="InterPro" id="IPR045570">
    <property type="entry name" value="Metalloprtase-TldD/E_cen_dom"/>
</dbReference>
<reference evidence="8 9" key="1">
    <citation type="submission" date="2017-05" db="EMBL/GenBank/DDBJ databases">
        <authorList>
            <person name="Varghese N."/>
            <person name="Submissions S."/>
        </authorList>
    </citation>
    <scope>NUCLEOTIDE SEQUENCE [LARGE SCALE GENOMIC DNA]</scope>
    <source>
        <strain evidence="8 9">DSM 15522</strain>
    </source>
</reference>
<keyword evidence="9" id="KW-1185">Reference proteome</keyword>
<evidence type="ECO:0000313" key="8">
    <source>
        <dbReference type="EMBL" id="SMP17563.1"/>
    </source>
</evidence>
<sequence>MVTDFKELGVYGAKKLLEKGADYGDLFFEKRYTFSASCEDNKVERVSSGLEVGVGIRYIKKQKTYFGFTNKLTIQSIEETIDNLASAAASEKEVTLDLREKEPRYEGIVEGTNFEISVDEKVEYLLKANETARSYGDRIKQVTVVLRDQIQEVTIVNTLGNIVEDVRPRVVFYVLVVASDGILLQTGYEPVGHLGDYSLFQKHPPEKVAKIAAERALKMLEAKPAPAGKFTVVISSKAGGTMIHEAVGHGLEADLANQGLSVYAGKIGEKVASELITVIDNGYMKGMYGSSGYDDEGTATRENVLIENGILKNFMYDTLEAMKAGEFSTGNGRRQSYMHVPIPRMTNTYIKPQDASPEDIIADTKSGILVVKMGGGQVNTVNGDFVFEVSEGYLIENGKVTEPIRGVSLIGNGPEVLKNIDAVGNDLGFSIGTCGKDGQGVPVTDGMPTIRIPEITVGGVK</sequence>
<dbReference type="Pfam" id="PF19289">
    <property type="entry name" value="PmbA_TldD_3rd"/>
    <property type="match status" value="1"/>
</dbReference>
<evidence type="ECO:0000256" key="4">
    <source>
        <dbReference type="ARBA" id="ARBA00023049"/>
    </source>
</evidence>
<dbReference type="SUPFAM" id="SSF111283">
    <property type="entry name" value="Putative modulator of DNA gyrase, PmbA/TldD"/>
    <property type="match status" value="1"/>
</dbReference>
<accession>A0ABY1NTI7</accession>